<dbReference type="EMBL" id="VFPJ01000001">
    <property type="protein sequence ID" value="TQM40063.1"/>
    <property type="molecule type" value="Genomic_DNA"/>
</dbReference>
<dbReference type="GO" id="GO:0003924">
    <property type="term" value="F:GTPase activity"/>
    <property type="evidence" value="ECO:0007669"/>
    <property type="project" value="InterPro"/>
</dbReference>
<dbReference type="FunFam" id="3.40.50.300:FF:001447">
    <property type="entry name" value="Ras-related protein Rab-1B"/>
    <property type="match status" value="1"/>
</dbReference>
<dbReference type="PROSITE" id="PS51421">
    <property type="entry name" value="RAS"/>
    <property type="match status" value="1"/>
</dbReference>
<dbReference type="InterPro" id="IPR027417">
    <property type="entry name" value="P-loop_NTPase"/>
</dbReference>
<evidence type="ECO:0000256" key="1">
    <source>
        <dbReference type="ARBA" id="ARBA00006270"/>
    </source>
</evidence>
<dbReference type="GO" id="GO:0005525">
    <property type="term" value="F:GTP binding"/>
    <property type="evidence" value="ECO:0007669"/>
    <property type="project" value="InterPro"/>
</dbReference>
<evidence type="ECO:0000313" key="3">
    <source>
        <dbReference type="Proteomes" id="UP000320773"/>
    </source>
</evidence>
<dbReference type="NCBIfam" id="TIGR00231">
    <property type="entry name" value="small_GTP"/>
    <property type="match status" value="1"/>
</dbReference>
<evidence type="ECO:0000313" key="2">
    <source>
        <dbReference type="EMBL" id="TQM40063.1"/>
    </source>
</evidence>
<dbReference type="CDD" id="cd00154">
    <property type="entry name" value="Rab"/>
    <property type="match status" value="1"/>
</dbReference>
<comment type="caution">
    <text evidence="2">The sequence shown here is derived from an EMBL/GenBank/DDBJ whole genome shotgun (WGS) entry which is preliminary data.</text>
</comment>
<proteinExistence type="inferred from homology"/>
<dbReference type="InterPro" id="IPR005225">
    <property type="entry name" value="Small_GTP-bd"/>
</dbReference>
<accession>A0A543G1U4</accession>
<name>A0A543G1U4_9FLAO</name>
<dbReference type="Pfam" id="PF00071">
    <property type="entry name" value="Ras"/>
    <property type="match status" value="1"/>
</dbReference>
<dbReference type="Gene3D" id="3.40.50.300">
    <property type="entry name" value="P-loop containing nucleotide triphosphate hydrolases"/>
    <property type="match status" value="1"/>
</dbReference>
<dbReference type="PRINTS" id="PR00449">
    <property type="entry name" value="RASTRNSFRMNG"/>
</dbReference>
<dbReference type="InterPro" id="IPR050209">
    <property type="entry name" value="Rab_GTPases_membrane_traffic"/>
</dbReference>
<dbReference type="SMART" id="SM00174">
    <property type="entry name" value="RHO"/>
    <property type="match status" value="1"/>
</dbReference>
<dbReference type="SMART" id="SM00175">
    <property type="entry name" value="RAB"/>
    <property type="match status" value="1"/>
</dbReference>
<dbReference type="AlphaFoldDB" id="A0A543G1U4"/>
<dbReference type="PANTHER" id="PTHR47979">
    <property type="entry name" value="DRAB11-RELATED"/>
    <property type="match status" value="1"/>
</dbReference>
<dbReference type="Proteomes" id="UP000320773">
    <property type="component" value="Unassembled WGS sequence"/>
</dbReference>
<dbReference type="RefSeq" id="WP_089080149.1">
    <property type="nucleotide sequence ID" value="NZ_VFPJ01000001.1"/>
</dbReference>
<reference evidence="2 3" key="1">
    <citation type="submission" date="2019-06" db="EMBL/GenBank/DDBJ databases">
        <title>Genomic Encyclopedia of Archaeal and Bacterial Type Strains, Phase II (KMG-II): from individual species to whole genera.</title>
        <authorList>
            <person name="Goeker M."/>
        </authorList>
    </citation>
    <scope>NUCLEOTIDE SEQUENCE [LARGE SCALE GENOMIC DNA]</scope>
    <source>
        <strain evidence="2 3">DSM 24789</strain>
    </source>
</reference>
<dbReference type="PROSITE" id="PS51419">
    <property type="entry name" value="RAB"/>
    <property type="match status" value="1"/>
</dbReference>
<comment type="similarity">
    <text evidence="1">Belongs to the small GTPase superfamily. Rab family.</text>
</comment>
<sequence>MSKTKKIVLTGHFGVGKSSLIRRFVQNEFSDDYHVTIGVHILKKTVALNNEEITLVIWDIEGKDSVEKIRSSYLIGTSGFIHVIDPTRGQTFSELQDEIKYLNKSFPKTPIITVCNKSDLIAIDEFEALLKTKNLIIDYFTSAKSGENVEKIFQEIASKITAK</sequence>
<protein>
    <submittedName>
        <fullName evidence="2">Small GTP-binding protein</fullName>
    </submittedName>
</protein>
<organism evidence="2 3">
    <name type="scientific">Flavobacterium branchiophilum</name>
    <dbReference type="NCBI Taxonomy" id="55197"/>
    <lineage>
        <taxon>Bacteria</taxon>
        <taxon>Pseudomonadati</taxon>
        <taxon>Bacteroidota</taxon>
        <taxon>Flavobacteriia</taxon>
        <taxon>Flavobacteriales</taxon>
        <taxon>Flavobacteriaceae</taxon>
        <taxon>Flavobacterium</taxon>
    </lineage>
</organism>
<dbReference type="InterPro" id="IPR001806">
    <property type="entry name" value="Small_GTPase"/>
</dbReference>
<dbReference type="SUPFAM" id="SSF52540">
    <property type="entry name" value="P-loop containing nucleoside triphosphate hydrolases"/>
    <property type="match status" value="1"/>
</dbReference>
<gene>
    <name evidence="2" type="ORF">BC670_0925</name>
</gene>
<dbReference type="SMART" id="SM00173">
    <property type="entry name" value="RAS"/>
    <property type="match status" value="1"/>
</dbReference>